<sequence>MEVGARYYGNTTIEAIDPYVVRYSDLNDETKDYIRKTASTITYMSICLSCIIWQIITATMLAWRSKKWIHFMLLIQTILCFLNILCSVLNPTTSVSCVFVKEQPNFVDLF</sequence>
<evidence type="ECO:0000313" key="3">
    <source>
        <dbReference type="Proteomes" id="UP000009138"/>
    </source>
</evidence>
<organism evidence="2 3">
    <name type="scientific">Rhizopus delemar (strain RA 99-880 / ATCC MYA-4621 / FGSC 9543 / NRRL 43880)</name>
    <name type="common">Mucormycosis agent</name>
    <name type="synonym">Rhizopus arrhizus var. delemar</name>
    <dbReference type="NCBI Taxonomy" id="246409"/>
    <lineage>
        <taxon>Eukaryota</taxon>
        <taxon>Fungi</taxon>
        <taxon>Fungi incertae sedis</taxon>
        <taxon>Mucoromycota</taxon>
        <taxon>Mucoromycotina</taxon>
        <taxon>Mucoromycetes</taxon>
        <taxon>Mucorales</taxon>
        <taxon>Mucorineae</taxon>
        <taxon>Rhizopodaceae</taxon>
        <taxon>Rhizopus</taxon>
    </lineage>
</organism>
<protein>
    <recommendedName>
        <fullName evidence="4">Chitin synthase export chaperone</fullName>
    </recommendedName>
</protein>
<keyword evidence="1" id="KW-1133">Transmembrane helix</keyword>
<dbReference type="RefSeq" id="XP_067515934.1">
    <property type="nucleotide sequence ID" value="XM_067659833.1"/>
</dbReference>
<evidence type="ECO:0000256" key="1">
    <source>
        <dbReference type="SAM" id="Phobius"/>
    </source>
</evidence>
<keyword evidence="1" id="KW-0472">Membrane</keyword>
<dbReference type="AlphaFoldDB" id="I1BWF8"/>
<dbReference type="OMA" id="TIWQVIT"/>
<evidence type="ECO:0008006" key="4">
    <source>
        <dbReference type="Google" id="ProtNLM"/>
    </source>
</evidence>
<dbReference type="EMBL" id="CH476734">
    <property type="protein sequence ID" value="EIE80538.1"/>
    <property type="molecule type" value="Genomic_DNA"/>
</dbReference>
<dbReference type="InParanoid" id="I1BWF8"/>
<feature type="transmembrane region" description="Helical" evidence="1">
    <location>
        <begin position="69"/>
        <end position="89"/>
    </location>
</feature>
<evidence type="ECO:0000313" key="2">
    <source>
        <dbReference type="EMBL" id="EIE80538.1"/>
    </source>
</evidence>
<dbReference type="Proteomes" id="UP000009138">
    <property type="component" value="Unassembled WGS sequence"/>
</dbReference>
<dbReference type="GeneID" id="93612214"/>
<name>I1BWF8_RHIO9</name>
<gene>
    <name evidence="2" type="ORF">RO3G_05243</name>
</gene>
<dbReference type="OrthoDB" id="5587891at2759"/>
<dbReference type="STRING" id="246409.I1BWF8"/>
<reference evidence="2 3" key="1">
    <citation type="journal article" date="2009" name="PLoS Genet.">
        <title>Genomic analysis of the basal lineage fungus Rhizopus oryzae reveals a whole-genome duplication.</title>
        <authorList>
            <person name="Ma L.-J."/>
            <person name="Ibrahim A.S."/>
            <person name="Skory C."/>
            <person name="Grabherr M.G."/>
            <person name="Burger G."/>
            <person name="Butler M."/>
            <person name="Elias M."/>
            <person name="Idnurm A."/>
            <person name="Lang B.F."/>
            <person name="Sone T."/>
            <person name="Abe A."/>
            <person name="Calvo S.E."/>
            <person name="Corrochano L.M."/>
            <person name="Engels R."/>
            <person name="Fu J."/>
            <person name="Hansberg W."/>
            <person name="Kim J.-M."/>
            <person name="Kodira C.D."/>
            <person name="Koehrsen M.J."/>
            <person name="Liu B."/>
            <person name="Miranda-Saavedra D."/>
            <person name="O'Leary S."/>
            <person name="Ortiz-Castellanos L."/>
            <person name="Poulter R."/>
            <person name="Rodriguez-Romero J."/>
            <person name="Ruiz-Herrera J."/>
            <person name="Shen Y.-Q."/>
            <person name="Zeng Q."/>
            <person name="Galagan J."/>
            <person name="Birren B.W."/>
            <person name="Cuomo C.A."/>
            <person name="Wickes B.L."/>
        </authorList>
    </citation>
    <scope>NUCLEOTIDE SEQUENCE [LARGE SCALE GENOMIC DNA]</scope>
    <source>
        <strain evidence="3">RA 99-880 / ATCC MYA-4621 / FGSC 9543 / NRRL 43880</strain>
    </source>
</reference>
<feature type="transmembrane region" description="Helical" evidence="1">
    <location>
        <begin position="41"/>
        <end position="63"/>
    </location>
</feature>
<dbReference type="VEuPathDB" id="FungiDB:RO3G_05243"/>
<keyword evidence="1" id="KW-0812">Transmembrane</keyword>
<accession>I1BWF8</accession>
<keyword evidence="3" id="KW-1185">Reference proteome</keyword>
<proteinExistence type="predicted"/>